<dbReference type="AlphaFoldDB" id="A0A327SAG5"/>
<reference evidence="1 2" key="1">
    <citation type="submission" date="2018-06" db="EMBL/GenBank/DDBJ databases">
        <title>Genomic Encyclopedia of Archaeal and Bacterial Type Strains, Phase II (KMG-II): from individual species to whole genera.</title>
        <authorList>
            <person name="Goeker M."/>
        </authorList>
    </citation>
    <scope>NUCLEOTIDE SEQUENCE [LARGE SCALE GENOMIC DNA]</scope>
    <source>
        <strain evidence="1 2">DSM 14825</strain>
    </source>
</reference>
<accession>A0A327SAG5</accession>
<name>A0A327SAG5_9SPHI</name>
<dbReference type="EMBL" id="QLLR01000030">
    <property type="protein sequence ID" value="RAJ24653.1"/>
    <property type="molecule type" value="Genomic_DNA"/>
</dbReference>
<proteinExistence type="predicted"/>
<evidence type="ECO:0000313" key="2">
    <source>
        <dbReference type="Proteomes" id="UP000249754"/>
    </source>
</evidence>
<protein>
    <submittedName>
        <fullName evidence="1">Uncharacterized protein</fullName>
    </submittedName>
</protein>
<sequence>MYKINIYKFCYNPNLRTKKIPANKGFARIIKYCYKFYSQ</sequence>
<dbReference type="Proteomes" id="UP000249754">
    <property type="component" value="Unassembled WGS sequence"/>
</dbReference>
<gene>
    <name evidence="1" type="ORF">LY11_04374</name>
</gene>
<organism evidence="1 2">
    <name type="scientific">Pedobacter cryoconitis</name>
    <dbReference type="NCBI Taxonomy" id="188932"/>
    <lineage>
        <taxon>Bacteria</taxon>
        <taxon>Pseudomonadati</taxon>
        <taxon>Bacteroidota</taxon>
        <taxon>Sphingobacteriia</taxon>
        <taxon>Sphingobacteriales</taxon>
        <taxon>Sphingobacteriaceae</taxon>
        <taxon>Pedobacter</taxon>
    </lineage>
</organism>
<evidence type="ECO:0000313" key="1">
    <source>
        <dbReference type="EMBL" id="RAJ24653.1"/>
    </source>
</evidence>
<comment type="caution">
    <text evidence="1">The sequence shown here is derived from an EMBL/GenBank/DDBJ whole genome shotgun (WGS) entry which is preliminary data.</text>
</comment>